<keyword evidence="3" id="KW-1003">Cell membrane</keyword>
<keyword evidence="8" id="KW-1185">Reference proteome</keyword>
<proteinExistence type="inferred from homology"/>
<dbReference type="GO" id="GO:0005886">
    <property type="term" value="C:plasma membrane"/>
    <property type="evidence" value="ECO:0007669"/>
    <property type="project" value="UniProtKB-SubCell"/>
</dbReference>
<evidence type="ECO:0000313" key="8">
    <source>
        <dbReference type="Proteomes" id="UP001108027"/>
    </source>
</evidence>
<keyword evidence="6" id="KW-0472">Membrane</keyword>
<evidence type="ECO:0000313" key="7">
    <source>
        <dbReference type="EMBL" id="MCC4309798.1"/>
    </source>
</evidence>
<comment type="similarity">
    <text evidence="2">Belongs to the CPA3 antiporters (TC 2.A.63) subunit E family.</text>
</comment>
<dbReference type="PANTHER" id="PTHR34584:SF1">
    <property type="entry name" value="NA(+)_H(+) ANTIPORTER SUBUNIT E1"/>
    <property type="match status" value="1"/>
</dbReference>
<name>A0A9Q3YSM3_9GAMM</name>
<dbReference type="Pfam" id="PF01899">
    <property type="entry name" value="MNHE"/>
    <property type="match status" value="1"/>
</dbReference>
<keyword evidence="4" id="KW-0812">Transmembrane</keyword>
<evidence type="ECO:0000256" key="4">
    <source>
        <dbReference type="ARBA" id="ARBA00022692"/>
    </source>
</evidence>
<gene>
    <name evidence="7" type="ORF">LL252_14585</name>
</gene>
<sequence>MRKLLPFPLLSLFLWLTWLLLNGFSWGHGLLGLVLAVVLPLGTRPFWPNVPHLRNFPKLVRFVLVVHWDILTANLAVARLILGAPRKLRPAFVELPLELEDDFAITLLASTISLTPGTVSADVSEDRRTLLIHALDMDDEAELVAQIKQRYERPLKEIFEC</sequence>
<dbReference type="Proteomes" id="UP001108027">
    <property type="component" value="Unassembled WGS sequence"/>
</dbReference>
<organism evidence="7 8">
    <name type="scientific">Alloalcanivorax marinus</name>
    <dbReference type="NCBI Taxonomy" id="1177169"/>
    <lineage>
        <taxon>Bacteria</taxon>
        <taxon>Pseudomonadati</taxon>
        <taxon>Pseudomonadota</taxon>
        <taxon>Gammaproteobacteria</taxon>
        <taxon>Oceanospirillales</taxon>
        <taxon>Alcanivoracaceae</taxon>
        <taxon>Alloalcanivorax</taxon>
    </lineage>
</organism>
<dbReference type="EMBL" id="JAJGNA010000022">
    <property type="protein sequence ID" value="MCC4309798.1"/>
    <property type="molecule type" value="Genomic_DNA"/>
</dbReference>
<reference evidence="7" key="1">
    <citation type="submission" date="2021-10" db="EMBL/GenBank/DDBJ databases">
        <title>The diversity and Nitrogen Metabolism of Culturable Nitrate-Utilizing Bacteria Within the Oxygen Minimum Zone of the Changjiang (Yangtze River)Estuary.</title>
        <authorList>
            <person name="Zhang D."/>
            <person name="Zheng J."/>
            <person name="Liu S."/>
            <person name="He W."/>
        </authorList>
    </citation>
    <scope>NUCLEOTIDE SEQUENCE</scope>
    <source>
        <strain evidence="7">FXH-223</strain>
    </source>
</reference>
<dbReference type="PIRSF" id="PIRSF019239">
    <property type="entry name" value="MrpE"/>
    <property type="match status" value="1"/>
</dbReference>
<dbReference type="NCBIfam" id="NF006518">
    <property type="entry name" value="PRK08965.1-2"/>
    <property type="match status" value="1"/>
</dbReference>
<evidence type="ECO:0000256" key="5">
    <source>
        <dbReference type="ARBA" id="ARBA00022989"/>
    </source>
</evidence>
<dbReference type="InterPro" id="IPR002758">
    <property type="entry name" value="Cation_antiport_E"/>
</dbReference>
<dbReference type="RefSeq" id="WP_228234536.1">
    <property type="nucleotide sequence ID" value="NZ_JAJGNA010000022.1"/>
</dbReference>
<dbReference type="PANTHER" id="PTHR34584">
    <property type="entry name" value="NA(+)/H(+) ANTIPORTER SUBUNIT E1"/>
    <property type="match status" value="1"/>
</dbReference>
<comment type="caution">
    <text evidence="7">The sequence shown here is derived from an EMBL/GenBank/DDBJ whole genome shotgun (WGS) entry which is preliminary data.</text>
</comment>
<evidence type="ECO:0000256" key="2">
    <source>
        <dbReference type="ARBA" id="ARBA00006228"/>
    </source>
</evidence>
<evidence type="ECO:0000256" key="3">
    <source>
        <dbReference type="ARBA" id="ARBA00022475"/>
    </source>
</evidence>
<keyword evidence="5" id="KW-1133">Transmembrane helix</keyword>
<evidence type="ECO:0000256" key="6">
    <source>
        <dbReference type="ARBA" id="ARBA00023136"/>
    </source>
</evidence>
<accession>A0A9Q3YSM3</accession>
<comment type="subcellular location">
    <subcellularLocation>
        <location evidence="1">Cell membrane</location>
        <topology evidence="1">Multi-pass membrane protein</topology>
    </subcellularLocation>
</comment>
<dbReference type="GO" id="GO:0008324">
    <property type="term" value="F:monoatomic cation transmembrane transporter activity"/>
    <property type="evidence" value="ECO:0007669"/>
    <property type="project" value="InterPro"/>
</dbReference>
<dbReference type="AlphaFoldDB" id="A0A9Q3YSM3"/>
<evidence type="ECO:0000256" key="1">
    <source>
        <dbReference type="ARBA" id="ARBA00004651"/>
    </source>
</evidence>
<protein>
    <submittedName>
        <fullName evidence="7">Na+/H+ antiporter subunit E</fullName>
    </submittedName>
</protein>